<reference evidence="3" key="1">
    <citation type="submission" date="2021-04" db="EMBL/GenBank/DDBJ databases">
        <authorList>
            <person name="Tunstrom K."/>
        </authorList>
    </citation>
    <scope>NUCLEOTIDE SEQUENCE</scope>
</reference>
<feature type="transmembrane region" description="Helical" evidence="2">
    <location>
        <begin position="1939"/>
        <end position="1961"/>
    </location>
</feature>
<gene>
    <name evidence="3" type="ORF">PAPOLLO_LOCUS17265</name>
</gene>
<feature type="compositionally biased region" description="Polar residues" evidence="1">
    <location>
        <begin position="1820"/>
        <end position="1831"/>
    </location>
</feature>
<feature type="transmembrane region" description="Helical" evidence="2">
    <location>
        <begin position="1893"/>
        <end position="1919"/>
    </location>
</feature>
<feature type="transmembrane region" description="Helical" evidence="2">
    <location>
        <begin position="138"/>
        <end position="164"/>
    </location>
</feature>
<accession>A0A8S3XE74</accession>
<organism evidence="3 4">
    <name type="scientific">Parnassius apollo</name>
    <name type="common">Apollo butterfly</name>
    <name type="synonym">Papilio apollo</name>
    <dbReference type="NCBI Taxonomy" id="110799"/>
    <lineage>
        <taxon>Eukaryota</taxon>
        <taxon>Metazoa</taxon>
        <taxon>Ecdysozoa</taxon>
        <taxon>Arthropoda</taxon>
        <taxon>Hexapoda</taxon>
        <taxon>Insecta</taxon>
        <taxon>Pterygota</taxon>
        <taxon>Neoptera</taxon>
        <taxon>Endopterygota</taxon>
        <taxon>Lepidoptera</taxon>
        <taxon>Glossata</taxon>
        <taxon>Ditrysia</taxon>
        <taxon>Papilionoidea</taxon>
        <taxon>Papilionidae</taxon>
        <taxon>Parnassiinae</taxon>
        <taxon>Parnassini</taxon>
        <taxon>Parnassius</taxon>
        <taxon>Parnassius</taxon>
    </lineage>
</organism>
<dbReference type="InterPro" id="IPR001807">
    <property type="entry name" value="ClC"/>
</dbReference>
<sequence length="2560" mass="276991">MKWKRQTLVSGDTSEEDIGHSYLGTLMYGRYQRDLSEAAREEARRLRRLRKRRLKEDKLRQKELEATGKHRPRGKVFKVLGYVWWHTFARLGEDWIFLALLGIIMAVLNFAMDRGIAVCNNARMWMYRDLATSTFSQYVAWVSLPVCLILFAAGFVHIVAAQSIGSGIPEMKTILRGVHLKEYLTFRALISKVIGLTATLGSGLPLGKEGPSVHIASMVGALLSRCVSRLQRAYSNESRTSDMLAAACAVGVASCFAAPVGGNYITPSHHHIKPHSNSVPTATSRAPVTCWPPPARWASPPASPHRSERAYSNESRTSDMPAAACAVGVASCFAAPVGGNYITPSHHHIKPHSNSVPTATSRAPVTCWPPPARWASPPASPHRSEVITSHHHTITPPHQTTLKQRAYSNESRTSDMLAAACAVGVASCFAAPVGCNYITPSHHYIKPHSNSVPTATSRAPVTCWPPPARWASPPASPHRSERAYSNESRTSDMLAAACAVGVASCFAAPVGGNYITPSHHHIKPHSNSVPTATSRAPVTCWPPPARWASPPASPHRSEVITSHHHTITPPHQTTLKQRAYSNESRTSDMLAAACAVGVASCFAAPVGCNYITPSHHHIKPHSNSVPTATSRAPVTCWPPPARWASPPASPHRNESRTSDMPAAACAVGVASCFAAPVGGNYITPSHHHIKPHSNSVPTATSRAPVTCWPPPARWASPPASPHRSEVITSHHHTITPPHQTTLKQRAYSNESRTSDMLAAACAVGVASCFAAPVGCNYITPSHHYIKPHSNSVPTATSRAPVTCWPPPARWASPPASPHRSERAYSNESRTSDMLAAACAVGVASCFAAPVGCNYITPSHHHIKPHSNSVPTATSRAPVTCWPPPARWASPTASPHRSDVIISHHPTTTSNHTQTACLQQRVAHQRHAGRRLRGERRLLLRSTGRINESRTSDMLAAACAVGVASCFAAPVGCNYITPSHHHIKPHSNSVPTATSRAPVTCWPPPARWASPPASPHRSEVITSHHHTITPPHQTTLKQRAYSNESRTSDMLAAACAVGVASCFAAPVGCNYITPSHHYIKPHSNSVPTATSRAPVTCWPPPARWASPPASPHRSERAYSNESRTSDMLAAACAVGVASYFAAPVGCNYITPSHHHIKPHSNSVPTATSRAPVTCWPPPARWASPPASPHRSDRAYSNESRTSDMLAAACAVGVAYCFAAPVGCNYITPSHHYIKPHSNSVPTATSRAPVTCWPPPARWASPPASPHRSERAYSNESRTSDMLAAACAVGVASCFAAPVGCNYITPSHHHIKPHSTSVPTATSRAPVTCWPPPARWASPTASPHRSDVIISHHPTTTSNHTQTACLQQRVAHQRHAGRRLRGERRLLLRSTGRINESRTSDMLAAACAVGVASCFAAPVGCNYITPSHHHIKPHSNSVPTATSRAPVTCWPPPARWASPPASPHRSERACSNESRTSDMLAAACAVGVASCFAAPVGVGWRHIHYNTITPPHQTTLKQRAYSNESRTSDMLAAACAVGVASCFAAPVGVGWRHIHYNTITPPHQTTLKQRAYSNESRTSDMLAASCAVGVASCFAAPVGCNYITPSHHHIKPHSNSVPTATSRAPVTCWPPPARWASPPASPHRSDRTYSNESRTSDMLAAACAVGVASCFAAPVGGNYITPSHHHIKPHSNSVPTATSRAPATCAVGVASCFAAPVGGNYITPSHHHTTTPNHTQTACLQQRVAHQRHVRWASPPASPHRSEVITSHHHTITPPHQITLKQRAYSNESRTSDMPAVGVASCFAAPVGGNYITPSHHHTKSHSNSVPTATSRAPATCAPPRWASPPALPHRNESRTSDMLAAACAVGVTSCFAAPVGGVLFSIEVTTTYFAVRNYWRGFFAACCSAIMFRLLSVWSGALPTVKPLFPTNLPQDFPFDPQEFAVFVLLGIICGLLAALWVFLHRQYVLFMRNTKTLSNFLQKNRFIYPGFMTLAVMSVLFPPGIGRFMAADLGNQEQVLSLFANFTWSDELTAEQASIVSHWQTPEVDLYGCLVVYFFSIFFLSMVSCTLPVPAGIFVPAFKMGASLGRFTGEVMHYFCPLGVAYGGHIQKILPGGYAVVGAAAFTGAVTHTVSTIVIVSEMTGQVTHILPVMAAVLAANATASLLQPSCFDSIILIKKLPYLPDLLSSASRMYDICVEDFMVRDVKYIWNRMTFQQLKDILKENKTIKSFPLVEQPASMVLLGSIHRWELVKVIERAVGRERRLQVAARWREQERERERRRHEEAKRLRRPSRFEVTPAPDMLQVPGTGMVRGSSLTTNDRGGLIPAPGQLFRPKSILKKTNSFTLGRGLTAASPQPSVYSTVTGAETRIRAAFEAIFKRSTLLQDVEGGLPDQINTGVPRSPSINKKVQLPRERVCDMSPEDQKAWEQLEMAKEIDFDRMLQIARKRDMHPDDFDYEDENLYICHIDPAPFQLVERTSLLKVHSLFSTLGVTRAYVTAIGRLIGVVSLKELRKAIEDVNSGALTVMNRPSPPGTPPPPIIKVSVSEPAPPSDSETAHLTTK</sequence>
<keyword evidence="2" id="KW-0472">Membrane</keyword>
<feature type="transmembrane region" description="Helical" evidence="2">
    <location>
        <begin position="1982"/>
        <end position="2001"/>
    </location>
</feature>
<keyword evidence="2" id="KW-1133">Transmembrane helix</keyword>
<evidence type="ECO:0000256" key="1">
    <source>
        <dbReference type="SAM" id="MobiDB-lite"/>
    </source>
</evidence>
<dbReference type="FunFam" id="3.10.580.10:FF:000032">
    <property type="entry name" value="Chloride channel protein"/>
    <property type="match status" value="1"/>
</dbReference>
<dbReference type="InterPro" id="IPR050970">
    <property type="entry name" value="Cl_channel_volt-gated"/>
</dbReference>
<evidence type="ECO:0000313" key="3">
    <source>
        <dbReference type="EMBL" id="CAG5020349.1"/>
    </source>
</evidence>
<proteinExistence type="predicted"/>
<feature type="transmembrane region" description="Helical" evidence="2">
    <location>
        <begin position="2143"/>
        <end position="2163"/>
    </location>
</feature>
<feature type="compositionally biased region" description="Polar residues" evidence="1">
    <location>
        <begin position="2551"/>
        <end position="2560"/>
    </location>
</feature>
<dbReference type="PANTHER" id="PTHR45720:SF10">
    <property type="entry name" value="CHLORIDE CHANNEL PROTEIN 2"/>
    <property type="match status" value="1"/>
</dbReference>
<feature type="transmembrane region" description="Helical" evidence="2">
    <location>
        <begin position="2112"/>
        <end position="2136"/>
    </location>
</feature>
<dbReference type="PANTHER" id="PTHR45720">
    <property type="entry name" value="CHLORIDE CHANNEL PROTEIN 2"/>
    <property type="match status" value="1"/>
</dbReference>
<name>A0A8S3XE74_PARAO</name>
<dbReference type="Proteomes" id="UP000691718">
    <property type="component" value="Unassembled WGS sequence"/>
</dbReference>
<feature type="region of interest" description="Disordered" evidence="1">
    <location>
        <begin position="1813"/>
        <end position="1848"/>
    </location>
</feature>
<evidence type="ECO:0000313" key="4">
    <source>
        <dbReference type="Proteomes" id="UP000691718"/>
    </source>
</evidence>
<feature type="region of interest" description="Disordered" evidence="1">
    <location>
        <begin position="2522"/>
        <end position="2560"/>
    </location>
</feature>
<feature type="transmembrane region" description="Helical" evidence="2">
    <location>
        <begin position="2050"/>
        <end position="2075"/>
    </location>
</feature>
<evidence type="ECO:0000256" key="2">
    <source>
        <dbReference type="SAM" id="Phobius"/>
    </source>
</evidence>
<keyword evidence="2" id="KW-0812">Transmembrane</keyword>
<dbReference type="Pfam" id="PF00654">
    <property type="entry name" value="Voltage_CLC"/>
    <property type="match status" value="2"/>
</dbReference>
<feature type="transmembrane region" description="Helical" evidence="2">
    <location>
        <begin position="2087"/>
        <end position="2106"/>
    </location>
</feature>
<feature type="transmembrane region" description="Helical" evidence="2">
    <location>
        <begin position="95"/>
        <end position="118"/>
    </location>
</feature>
<keyword evidence="4" id="KW-1185">Reference proteome</keyword>
<dbReference type="GO" id="GO:0005247">
    <property type="term" value="F:voltage-gated chloride channel activity"/>
    <property type="evidence" value="ECO:0007669"/>
    <property type="project" value="TreeGrafter"/>
</dbReference>
<comment type="caution">
    <text evidence="3">The sequence shown here is derived from an EMBL/GenBank/DDBJ whole genome shotgun (WGS) entry which is preliminary data.</text>
</comment>
<protein>
    <submittedName>
        <fullName evidence="3">(apollo) hypothetical protein</fullName>
    </submittedName>
</protein>
<dbReference type="EMBL" id="CAJQZP010001136">
    <property type="protein sequence ID" value="CAG5020349.1"/>
    <property type="molecule type" value="Genomic_DNA"/>
</dbReference>
<feature type="compositionally biased region" description="Pro residues" evidence="1">
    <location>
        <begin position="2528"/>
        <end position="2538"/>
    </location>
</feature>
<dbReference type="GO" id="GO:0005886">
    <property type="term" value="C:plasma membrane"/>
    <property type="evidence" value="ECO:0007669"/>
    <property type="project" value="TreeGrafter"/>
</dbReference>
<feature type="transmembrane region" description="Helical" evidence="2">
    <location>
        <begin position="1857"/>
        <end position="1881"/>
    </location>
</feature>
<dbReference type="OrthoDB" id="4564at2759"/>